<dbReference type="CDD" id="cd00254">
    <property type="entry name" value="LT-like"/>
    <property type="match status" value="1"/>
</dbReference>
<dbReference type="PANTHER" id="PTHR37423">
    <property type="entry name" value="SOLUBLE LYTIC MUREIN TRANSGLYCOSYLASE-RELATED"/>
    <property type="match status" value="1"/>
</dbReference>
<evidence type="ECO:0000256" key="1">
    <source>
        <dbReference type="ARBA" id="ARBA00007734"/>
    </source>
</evidence>
<dbReference type="Proteomes" id="UP001209854">
    <property type="component" value="Unassembled WGS sequence"/>
</dbReference>
<dbReference type="SUPFAM" id="SSF53955">
    <property type="entry name" value="Lysozyme-like"/>
    <property type="match status" value="1"/>
</dbReference>
<organism evidence="4 5">
    <name type="scientific">Endozoicomonas gorgoniicola</name>
    <dbReference type="NCBI Taxonomy" id="1234144"/>
    <lineage>
        <taxon>Bacteria</taxon>
        <taxon>Pseudomonadati</taxon>
        <taxon>Pseudomonadota</taxon>
        <taxon>Gammaproteobacteria</taxon>
        <taxon>Oceanospirillales</taxon>
        <taxon>Endozoicomonadaceae</taxon>
        <taxon>Endozoicomonas</taxon>
    </lineage>
</organism>
<feature type="signal peptide" evidence="2">
    <location>
        <begin position="1"/>
        <end position="24"/>
    </location>
</feature>
<dbReference type="InterPro" id="IPR023346">
    <property type="entry name" value="Lysozyme-like_dom_sf"/>
</dbReference>
<dbReference type="RefSeq" id="WP_262568352.1">
    <property type="nucleotide sequence ID" value="NZ_JAPFCC010000001.1"/>
</dbReference>
<feature type="domain" description="Transglycosylase SLT" evidence="3">
    <location>
        <begin position="81"/>
        <end position="178"/>
    </location>
</feature>
<comment type="similarity">
    <text evidence="1">Belongs to the transglycosylase Slt family.</text>
</comment>
<dbReference type="Pfam" id="PF01464">
    <property type="entry name" value="SLT"/>
    <property type="match status" value="1"/>
</dbReference>
<sequence length="191" mass="22041">MTLLSHLTRYLLITALLLPAFAGAQQRNDPSLIQSLQDNLHHADGFSDHFETEVWLLDMSQRMRPFIEDPEQRIQLLQIVHREALRTNLPPELVLALIHTESSFDRFAVSSAGAQGLMQVMPFWKSVIGRPDDNLTDIETNLRYGSAILSHYLERESGNLTRALARYNGSPGQTWYPERVYKNWTKHWKND</sequence>
<evidence type="ECO:0000256" key="2">
    <source>
        <dbReference type="SAM" id="SignalP"/>
    </source>
</evidence>
<gene>
    <name evidence="4" type="ORF">NX722_13025</name>
</gene>
<keyword evidence="2" id="KW-0732">Signal</keyword>
<name>A0ABT3MW00_9GAMM</name>
<evidence type="ECO:0000313" key="5">
    <source>
        <dbReference type="Proteomes" id="UP001209854"/>
    </source>
</evidence>
<dbReference type="Gene3D" id="1.10.530.10">
    <property type="match status" value="1"/>
</dbReference>
<feature type="chain" id="PRO_5047294272" evidence="2">
    <location>
        <begin position="25"/>
        <end position="191"/>
    </location>
</feature>
<reference evidence="4 5" key="1">
    <citation type="submission" date="2022-10" db="EMBL/GenBank/DDBJ databases">
        <title>High-quality genome sequences of two octocoral-associated bacteria, Endozoicomonas euniceicola EF212 and Endozoicomonas gorgoniicola PS125.</title>
        <authorList>
            <person name="Chiou Y.-J."/>
            <person name="Chen Y.-H."/>
        </authorList>
    </citation>
    <scope>NUCLEOTIDE SEQUENCE [LARGE SCALE GENOMIC DNA]</scope>
    <source>
        <strain evidence="4 5">PS125</strain>
    </source>
</reference>
<dbReference type="EMBL" id="JAPFCC010000001">
    <property type="protein sequence ID" value="MCW7553530.1"/>
    <property type="molecule type" value="Genomic_DNA"/>
</dbReference>
<evidence type="ECO:0000313" key="4">
    <source>
        <dbReference type="EMBL" id="MCW7553530.1"/>
    </source>
</evidence>
<evidence type="ECO:0000259" key="3">
    <source>
        <dbReference type="Pfam" id="PF01464"/>
    </source>
</evidence>
<dbReference type="InterPro" id="IPR008258">
    <property type="entry name" value="Transglycosylase_SLT_dom_1"/>
</dbReference>
<accession>A0ABT3MW00</accession>
<comment type="caution">
    <text evidence="4">The sequence shown here is derived from an EMBL/GenBank/DDBJ whole genome shotgun (WGS) entry which is preliminary data.</text>
</comment>
<protein>
    <submittedName>
        <fullName evidence="4">Lytic transglycosylase domain-containing protein</fullName>
    </submittedName>
</protein>
<keyword evidence="5" id="KW-1185">Reference proteome</keyword>
<dbReference type="PANTHER" id="PTHR37423:SF2">
    <property type="entry name" value="MEMBRANE-BOUND LYTIC MUREIN TRANSGLYCOSYLASE C"/>
    <property type="match status" value="1"/>
</dbReference>
<proteinExistence type="inferred from homology"/>